<dbReference type="GO" id="GO:0003677">
    <property type="term" value="F:DNA binding"/>
    <property type="evidence" value="ECO:0007669"/>
    <property type="project" value="UniProtKB-KW"/>
</dbReference>
<dbReference type="InterPro" id="IPR036236">
    <property type="entry name" value="Znf_C2H2_sf"/>
</dbReference>
<sequence length="266" mass="31041">MAVEMKSFSVKEPQKESLDLSMSRITEERIKPSAPSAPHVRGEQIEFNEIDQNDVSSLNAPIQEVRREQTSIGNMPKKIWHARYQNETSNERHQNETSNERYQNETSNEKYQNETSNIQTIERKQSKGNKGNIKRKHPERSTHIGEKRFKCETCLKRFTASSGLCKHKRTHTGKKPYSCSICGMNFTVSSNRRRHMMTTHTGEKLYNCSVCNKKFSRSCSMKLHMKIHDNDRRRFNCHVCSKAFVTKSYWKKHMENCTLNELIGGF</sequence>
<evidence type="ECO:0000256" key="1">
    <source>
        <dbReference type="ARBA" id="ARBA00004123"/>
    </source>
</evidence>
<dbReference type="FunFam" id="3.30.160.60:FF:000264">
    <property type="entry name" value="Zinc finger protein 236"/>
    <property type="match status" value="1"/>
</dbReference>
<evidence type="ECO:0000256" key="5">
    <source>
        <dbReference type="ARBA" id="ARBA00022833"/>
    </source>
</evidence>
<dbReference type="AlphaFoldDB" id="A0A1I7V9F1"/>
<dbReference type="SUPFAM" id="SSF57667">
    <property type="entry name" value="beta-beta-alpha zinc fingers"/>
    <property type="match status" value="2"/>
</dbReference>
<evidence type="ECO:0000256" key="9">
    <source>
        <dbReference type="ARBA" id="ARBA00023242"/>
    </source>
</evidence>
<evidence type="ECO:0000256" key="7">
    <source>
        <dbReference type="ARBA" id="ARBA00023125"/>
    </source>
</evidence>
<evidence type="ECO:0000256" key="11">
    <source>
        <dbReference type="SAM" id="MobiDB-lite"/>
    </source>
</evidence>
<evidence type="ECO:0000256" key="4">
    <source>
        <dbReference type="ARBA" id="ARBA00022771"/>
    </source>
</evidence>
<dbReference type="eggNOG" id="KOG1721">
    <property type="taxonomic scope" value="Eukaryota"/>
</dbReference>
<feature type="domain" description="C2H2-type" evidence="12">
    <location>
        <begin position="206"/>
        <end position="233"/>
    </location>
</feature>
<dbReference type="GO" id="GO:0008270">
    <property type="term" value="F:zinc ion binding"/>
    <property type="evidence" value="ECO:0007669"/>
    <property type="project" value="UniProtKB-KW"/>
</dbReference>
<dbReference type="STRING" id="7209.A0A1I7V9F1"/>
<proteinExistence type="predicted"/>
<dbReference type="Gene3D" id="3.30.160.60">
    <property type="entry name" value="Classic Zinc Finger"/>
    <property type="match status" value="3"/>
</dbReference>
<dbReference type="FunFam" id="3.30.160.60:FF:000030">
    <property type="entry name" value="Zinc finger protein 628"/>
    <property type="match status" value="1"/>
</dbReference>
<evidence type="ECO:0000256" key="8">
    <source>
        <dbReference type="ARBA" id="ARBA00023163"/>
    </source>
</evidence>
<evidence type="ECO:0000259" key="12">
    <source>
        <dbReference type="PROSITE" id="PS50157"/>
    </source>
</evidence>
<dbReference type="PANTHER" id="PTHR24394">
    <property type="entry name" value="ZINC FINGER PROTEIN"/>
    <property type="match status" value="1"/>
</dbReference>
<reference evidence="13" key="1">
    <citation type="submission" date="2012-04" db="EMBL/GenBank/DDBJ databases">
        <title>The Genome Sequence of Loa loa.</title>
        <authorList>
            <consortium name="The Broad Institute Genome Sequencing Platform"/>
            <consortium name="Broad Institute Genome Sequencing Center for Infectious Disease"/>
            <person name="Nutman T.B."/>
            <person name="Fink D.L."/>
            <person name="Russ C."/>
            <person name="Young S."/>
            <person name="Zeng Q."/>
            <person name="Gargeya S."/>
            <person name="Alvarado L."/>
            <person name="Berlin A."/>
            <person name="Chapman S.B."/>
            <person name="Chen Z."/>
            <person name="Freedman E."/>
            <person name="Gellesch M."/>
            <person name="Goldberg J."/>
            <person name="Griggs A."/>
            <person name="Gujja S."/>
            <person name="Heilman E.R."/>
            <person name="Heiman D."/>
            <person name="Howarth C."/>
            <person name="Mehta T."/>
            <person name="Neiman D."/>
            <person name="Pearson M."/>
            <person name="Roberts A."/>
            <person name="Saif S."/>
            <person name="Shea T."/>
            <person name="Shenoy N."/>
            <person name="Sisk P."/>
            <person name="Stolte C."/>
            <person name="Sykes S."/>
            <person name="White J."/>
            <person name="Yandava C."/>
            <person name="Haas B."/>
            <person name="Henn M.R."/>
            <person name="Nusbaum C."/>
            <person name="Birren B."/>
        </authorList>
    </citation>
    <scope>NUCLEOTIDE SEQUENCE [LARGE SCALE GENOMIC DNA]</scope>
</reference>
<dbReference type="SMART" id="SM00355">
    <property type="entry name" value="ZnF_C2H2"/>
    <property type="match status" value="4"/>
</dbReference>
<keyword evidence="5" id="KW-0862">Zinc</keyword>
<evidence type="ECO:0000256" key="2">
    <source>
        <dbReference type="ARBA" id="ARBA00022723"/>
    </source>
</evidence>
<feature type="domain" description="C2H2-type" evidence="12">
    <location>
        <begin position="149"/>
        <end position="176"/>
    </location>
</feature>
<evidence type="ECO:0000313" key="13">
    <source>
        <dbReference type="Proteomes" id="UP000095285"/>
    </source>
</evidence>
<name>A0A1I7V9F1_LOALO</name>
<comment type="subcellular location">
    <subcellularLocation>
        <location evidence="1">Nucleus</location>
    </subcellularLocation>
</comment>
<dbReference type="PROSITE" id="PS50157">
    <property type="entry name" value="ZINC_FINGER_C2H2_2"/>
    <property type="match status" value="3"/>
</dbReference>
<evidence type="ECO:0000256" key="10">
    <source>
        <dbReference type="PROSITE-ProRule" id="PRU00042"/>
    </source>
</evidence>
<keyword evidence="7" id="KW-0238">DNA-binding</keyword>
<feature type="domain" description="C2H2-type" evidence="12">
    <location>
        <begin position="177"/>
        <end position="205"/>
    </location>
</feature>
<dbReference type="FunFam" id="3.30.160.60:FF:001289">
    <property type="entry name" value="Zinc finger protein 574"/>
    <property type="match status" value="1"/>
</dbReference>
<evidence type="ECO:0000313" key="14">
    <source>
        <dbReference type="WBParaSite" id="EN70_11319"/>
    </source>
</evidence>
<dbReference type="Proteomes" id="UP000095285">
    <property type="component" value="Unassembled WGS sequence"/>
</dbReference>
<dbReference type="WBParaSite" id="EN70_11319">
    <property type="protein sequence ID" value="EN70_11319"/>
    <property type="gene ID" value="EN70_11319"/>
</dbReference>
<keyword evidence="9" id="KW-0539">Nucleus</keyword>
<dbReference type="GO" id="GO:0000981">
    <property type="term" value="F:DNA-binding transcription factor activity, RNA polymerase II-specific"/>
    <property type="evidence" value="ECO:0007669"/>
    <property type="project" value="TreeGrafter"/>
</dbReference>
<feature type="compositionally biased region" description="Basic and acidic residues" evidence="11">
    <location>
        <begin position="89"/>
        <end position="112"/>
    </location>
</feature>
<dbReference type="PANTHER" id="PTHR24394:SF29">
    <property type="entry name" value="MYONEURIN"/>
    <property type="match status" value="1"/>
</dbReference>
<organism evidence="13 14">
    <name type="scientific">Loa loa</name>
    <name type="common">Eye worm</name>
    <name type="synonym">Filaria loa</name>
    <dbReference type="NCBI Taxonomy" id="7209"/>
    <lineage>
        <taxon>Eukaryota</taxon>
        <taxon>Metazoa</taxon>
        <taxon>Ecdysozoa</taxon>
        <taxon>Nematoda</taxon>
        <taxon>Chromadorea</taxon>
        <taxon>Rhabditida</taxon>
        <taxon>Spirurina</taxon>
        <taxon>Spiruromorpha</taxon>
        <taxon>Filarioidea</taxon>
        <taxon>Onchocercidae</taxon>
        <taxon>Loa</taxon>
    </lineage>
</organism>
<keyword evidence="6" id="KW-0805">Transcription regulation</keyword>
<keyword evidence="13" id="KW-1185">Reference proteome</keyword>
<evidence type="ECO:0000256" key="3">
    <source>
        <dbReference type="ARBA" id="ARBA00022737"/>
    </source>
</evidence>
<protein>
    <submittedName>
        <fullName evidence="14">Zinc finger protein</fullName>
    </submittedName>
</protein>
<dbReference type="GO" id="GO:0005634">
    <property type="term" value="C:nucleus"/>
    <property type="evidence" value="ECO:0007669"/>
    <property type="project" value="UniProtKB-SubCell"/>
</dbReference>
<dbReference type="InterPro" id="IPR013087">
    <property type="entry name" value="Znf_C2H2_type"/>
</dbReference>
<reference evidence="14" key="2">
    <citation type="submission" date="2016-11" db="UniProtKB">
        <authorList>
            <consortium name="WormBaseParasite"/>
        </authorList>
    </citation>
    <scope>IDENTIFICATION</scope>
</reference>
<keyword evidence="2" id="KW-0479">Metal-binding</keyword>
<feature type="region of interest" description="Disordered" evidence="11">
    <location>
        <begin position="86"/>
        <end position="114"/>
    </location>
</feature>
<evidence type="ECO:0000256" key="6">
    <source>
        <dbReference type="ARBA" id="ARBA00023015"/>
    </source>
</evidence>
<keyword evidence="3" id="KW-0677">Repeat</keyword>
<dbReference type="PROSITE" id="PS00028">
    <property type="entry name" value="ZINC_FINGER_C2H2_1"/>
    <property type="match status" value="3"/>
</dbReference>
<accession>A0A1I7V9F1</accession>
<keyword evidence="4 10" id="KW-0863">Zinc-finger</keyword>
<keyword evidence="8" id="KW-0804">Transcription</keyword>
<dbReference type="Pfam" id="PF00096">
    <property type="entry name" value="zf-C2H2"/>
    <property type="match status" value="4"/>
</dbReference>